<feature type="non-terminal residue" evidence="1">
    <location>
        <position position="1"/>
    </location>
</feature>
<reference evidence="1 2" key="1">
    <citation type="submission" date="2020-04" db="EMBL/GenBank/DDBJ databases">
        <title>Draft genome of Pyxidicoccus fallax type strain.</title>
        <authorList>
            <person name="Whitworth D.E."/>
        </authorList>
    </citation>
    <scope>NUCLEOTIDE SEQUENCE [LARGE SCALE GENOMIC DNA]</scope>
    <source>
        <strain evidence="1 2">DSM 14698</strain>
    </source>
</reference>
<dbReference type="AlphaFoldDB" id="A0A848M151"/>
<evidence type="ECO:0000313" key="1">
    <source>
        <dbReference type="EMBL" id="NMO23599.1"/>
    </source>
</evidence>
<evidence type="ECO:0000313" key="2">
    <source>
        <dbReference type="Proteomes" id="UP000518300"/>
    </source>
</evidence>
<dbReference type="RefSeq" id="WP_169352647.1">
    <property type="nucleotide sequence ID" value="NZ_JABBJJ010000682.1"/>
</dbReference>
<comment type="caution">
    <text evidence="1">The sequence shown here is derived from an EMBL/GenBank/DDBJ whole genome shotgun (WGS) entry which is preliminary data.</text>
</comment>
<dbReference type="Proteomes" id="UP000518300">
    <property type="component" value="Unassembled WGS sequence"/>
</dbReference>
<dbReference type="EMBL" id="JABBJJ010000682">
    <property type="protein sequence ID" value="NMO23599.1"/>
    <property type="molecule type" value="Genomic_DNA"/>
</dbReference>
<organism evidence="1 2">
    <name type="scientific">Pyxidicoccus fallax</name>
    <dbReference type="NCBI Taxonomy" id="394095"/>
    <lineage>
        <taxon>Bacteria</taxon>
        <taxon>Pseudomonadati</taxon>
        <taxon>Myxococcota</taxon>
        <taxon>Myxococcia</taxon>
        <taxon>Myxococcales</taxon>
        <taxon>Cystobacterineae</taxon>
        <taxon>Myxococcaceae</taxon>
        <taxon>Pyxidicoccus</taxon>
    </lineage>
</organism>
<proteinExistence type="predicted"/>
<keyword evidence="2" id="KW-1185">Reference proteome</keyword>
<sequence length="195" mass="21475">GLGGESIPPSQSTLRLASREQLPGNTWRWRFDAVRLHPTSLFILGNVLHDIHLEGPRIREALISSSLVSSRGPGPEQVLPFAYEPLPFEYDFEAEGTDVLIEVDFVKAQDAGTLLAFEAVWWSWLGLVQRGGFADDLFPPGMMRTYLARAPDFTPRGLEFFLEDVTAGGEAFDSLVNMLHALHVRGAAIGAVRVS</sequence>
<gene>
    <name evidence="1" type="ORF">HG543_53440</name>
</gene>
<accession>A0A848M151</accession>
<name>A0A848M151_9BACT</name>
<protein>
    <submittedName>
        <fullName evidence="1">Uncharacterized protein</fullName>
    </submittedName>
</protein>